<gene>
    <name evidence="3" type="ORF">FB474_2394</name>
</gene>
<feature type="transmembrane region" description="Helical" evidence="1">
    <location>
        <begin position="43"/>
        <end position="61"/>
    </location>
</feature>
<name>A0A542ZKW3_9MICO</name>
<feature type="domain" description="LysM" evidence="2">
    <location>
        <begin position="73"/>
        <end position="122"/>
    </location>
</feature>
<keyword evidence="1" id="KW-0812">Transmembrane</keyword>
<dbReference type="EMBL" id="VFOQ01000001">
    <property type="protein sequence ID" value="TQL60991.1"/>
    <property type="molecule type" value="Genomic_DNA"/>
</dbReference>
<accession>A0A542ZKW3</accession>
<dbReference type="InterPro" id="IPR036779">
    <property type="entry name" value="LysM_dom_sf"/>
</dbReference>
<dbReference type="Pfam" id="PF01476">
    <property type="entry name" value="LysM"/>
    <property type="match status" value="1"/>
</dbReference>
<evidence type="ECO:0000259" key="2">
    <source>
        <dbReference type="PROSITE" id="PS51782"/>
    </source>
</evidence>
<sequence>MSAAVAWDLAPTSTRPQLRLVPTGDAVVCRPAPRVRLTRRGRLSITLTVLAVVAWVAFLLAPGPSVQGLTIDHAVTVSAGQTLSEVAQAQLPQLPVNQGIVQIQVANNLSTNDVHAGQSLLIPRVG</sequence>
<evidence type="ECO:0000313" key="4">
    <source>
        <dbReference type="Proteomes" id="UP000319514"/>
    </source>
</evidence>
<dbReference type="AlphaFoldDB" id="A0A542ZKW3"/>
<reference evidence="3 4" key="1">
    <citation type="submission" date="2019-06" db="EMBL/GenBank/DDBJ databases">
        <title>Sequencing the genomes of 1000 actinobacteria strains.</title>
        <authorList>
            <person name="Klenk H.-P."/>
        </authorList>
    </citation>
    <scope>NUCLEOTIDE SEQUENCE [LARGE SCALE GENOMIC DNA]</scope>
    <source>
        <strain evidence="3 4">DSM 18082</strain>
    </source>
</reference>
<dbReference type="RefSeq" id="WP_141788829.1">
    <property type="nucleotide sequence ID" value="NZ_BAAAKX010000007.1"/>
</dbReference>
<proteinExistence type="predicted"/>
<protein>
    <submittedName>
        <fullName evidence="3">LysM domain-containing protein</fullName>
    </submittedName>
</protein>
<comment type="caution">
    <text evidence="3">The sequence shown here is derived from an EMBL/GenBank/DDBJ whole genome shotgun (WGS) entry which is preliminary data.</text>
</comment>
<evidence type="ECO:0000313" key="3">
    <source>
        <dbReference type="EMBL" id="TQL60991.1"/>
    </source>
</evidence>
<dbReference type="PROSITE" id="PS51782">
    <property type="entry name" value="LYSM"/>
    <property type="match status" value="1"/>
</dbReference>
<dbReference type="InterPro" id="IPR018392">
    <property type="entry name" value="LysM"/>
</dbReference>
<dbReference type="OrthoDB" id="4869632at2"/>
<dbReference type="Proteomes" id="UP000319514">
    <property type="component" value="Unassembled WGS sequence"/>
</dbReference>
<organism evidence="3 4">
    <name type="scientific">Oryzihumus leptocrescens</name>
    <dbReference type="NCBI Taxonomy" id="297536"/>
    <lineage>
        <taxon>Bacteria</taxon>
        <taxon>Bacillati</taxon>
        <taxon>Actinomycetota</taxon>
        <taxon>Actinomycetes</taxon>
        <taxon>Micrococcales</taxon>
        <taxon>Intrasporangiaceae</taxon>
        <taxon>Oryzihumus</taxon>
    </lineage>
</organism>
<keyword evidence="1" id="KW-1133">Transmembrane helix</keyword>
<evidence type="ECO:0000256" key="1">
    <source>
        <dbReference type="SAM" id="Phobius"/>
    </source>
</evidence>
<keyword evidence="4" id="KW-1185">Reference proteome</keyword>
<dbReference type="Gene3D" id="3.10.350.10">
    <property type="entry name" value="LysM domain"/>
    <property type="match status" value="1"/>
</dbReference>
<keyword evidence="1" id="KW-0472">Membrane</keyword>